<organism evidence="1 3">
    <name type="scientific">Escherichia coli</name>
    <dbReference type="NCBI Taxonomy" id="562"/>
    <lineage>
        <taxon>Bacteria</taxon>
        <taxon>Pseudomonadati</taxon>
        <taxon>Pseudomonadota</taxon>
        <taxon>Gammaproteobacteria</taxon>
        <taxon>Enterobacterales</taxon>
        <taxon>Enterobacteriaceae</taxon>
        <taxon>Escherichia</taxon>
    </lineage>
</organism>
<evidence type="ECO:0000313" key="2">
    <source>
        <dbReference type="EMBL" id="STM22072.1"/>
    </source>
</evidence>
<name>A0A2X3K0V1_ECOLX</name>
<dbReference type="AlphaFoldDB" id="A0A2X3K0V1"/>
<sequence length="78" mass="8640">MNDNIAISVSLLCEQTPEILCTIQASVSTFIALCGYSAEEVMDDENLTDALNSYVNNELVSEMDLRYGSVIINLVYKK</sequence>
<dbReference type="RefSeq" id="WP_000999357.1">
    <property type="nucleotide sequence ID" value="NZ_BDPI01000004.1"/>
</dbReference>
<dbReference type="Proteomes" id="UP000254718">
    <property type="component" value="Unassembled WGS sequence"/>
</dbReference>
<protein>
    <submittedName>
        <fullName evidence="1">Uncharacterized protein</fullName>
    </submittedName>
</protein>
<gene>
    <name evidence="1" type="ORF">NCTC8009_02115</name>
    <name evidence="2" type="ORF">NCTC8333_00933</name>
</gene>
<accession>A0A2X3K0V1</accession>
<dbReference type="EMBL" id="UGFE01000002">
    <property type="protein sequence ID" value="STM22072.1"/>
    <property type="molecule type" value="Genomic_DNA"/>
</dbReference>
<evidence type="ECO:0000313" key="3">
    <source>
        <dbReference type="Proteomes" id="UP000250991"/>
    </source>
</evidence>
<evidence type="ECO:0000313" key="4">
    <source>
        <dbReference type="Proteomes" id="UP000254718"/>
    </source>
</evidence>
<dbReference type="Proteomes" id="UP000250991">
    <property type="component" value="Unassembled WGS sequence"/>
</dbReference>
<evidence type="ECO:0000313" key="1">
    <source>
        <dbReference type="EMBL" id="SQD01683.1"/>
    </source>
</evidence>
<proteinExistence type="predicted"/>
<dbReference type="EMBL" id="UARW01000010">
    <property type="protein sequence ID" value="SQD01683.1"/>
    <property type="molecule type" value="Genomic_DNA"/>
</dbReference>
<reference evidence="3 4" key="1">
    <citation type="submission" date="2018-06" db="EMBL/GenBank/DDBJ databases">
        <authorList>
            <consortium name="Pathogen Informatics"/>
            <person name="Doyle S."/>
        </authorList>
    </citation>
    <scope>NUCLEOTIDE SEQUENCE [LARGE SCALE GENOMIC DNA]</scope>
    <source>
        <strain evidence="1 3">NCTC8009</strain>
        <strain evidence="2 4">NCTC8333</strain>
    </source>
</reference>